<feature type="domain" description="Glycolipid transfer protein" evidence="2">
    <location>
        <begin position="74"/>
        <end position="235"/>
    </location>
</feature>
<accession>A0A8J8NCR6</accession>
<gene>
    <name evidence="3" type="ORF">FGO68_gene623</name>
</gene>
<dbReference type="Proteomes" id="UP000785679">
    <property type="component" value="Unassembled WGS sequence"/>
</dbReference>
<dbReference type="PANTHER" id="PTHR10219:SF43">
    <property type="entry name" value="GLYCOLIPID TRANSFER PROTEIN DOMAIN-CONTAINING PROTEIN"/>
    <property type="match status" value="1"/>
</dbReference>
<sequence length="269" mass="31322">MFNRQKQQFKEMVEKAEPITTAEQPDEQEVNPEAQEEAQIESTDYSYAAYEQEFSGERWIQQLKSLAENPEKLDTQIYVSMLFECTNMLKKWGSAMYMAFSDISSKASILKRNIDVYKHEFQETHESLQQTILKEIELKLTTLCAEKNKHQGKNARFAFEATYTSTSRTVLRTLWFLDFLSMFFAMANKDRTVHLSHCAKEAYAQCLGPHHTWVVRQAAKVGMYACPGREVILESTKLSYENISELTEYVDKIRASLWELFKAKKIDNL</sequence>
<dbReference type="GO" id="GO:0005829">
    <property type="term" value="C:cytosol"/>
    <property type="evidence" value="ECO:0007669"/>
    <property type="project" value="TreeGrafter"/>
</dbReference>
<evidence type="ECO:0000313" key="3">
    <source>
        <dbReference type="EMBL" id="TNV72299.1"/>
    </source>
</evidence>
<organism evidence="3 4">
    <name type="scientific">Halteria grandinella</name>
    <dbReference type="NCBI Taxonomy" id="5974"/>
    <lineage>
        <taxon>Eukaryota</taxon>
        <taxon>Sar</taxon>
        <taxon>Alveolata</taxon>
        <taxon>Ciliophora</taxon>
        <taxon>Intramacronucleata</taxon>
        <taxon>Spirotrichea</taxon>
        <taxon>Stichotrichia</taxon>
        <taxon>Sporadotrichida</taxon>
        <taxon>Halteriidae</taxon>
        <taxon>Halteria</taxon>
    </lineage>
</organism>
<protein>
    <recommendedName>
        <fullName evidence="2">Glycolipid transfer protein domain-containing protein</fullName>
    </recommendedName>
</protein>
<keyword evidence="4" id="KW-1185">Reference proteome</keyword>
<dbReference type="GO" id="GO:1902388">
    <property type="term" value="F:ceramide 1-phosphate transfer activity"/>
    <property type="evidence" value="ECO:0007669"/>
    <property type="project" value="TreeGrafter"/>
</dbReference>
<dbReference type="EMBL" id="RRYP01023070">
    <property type="protein sequence ID" value="TNV72299.1"/>
    <property type="molecule type" value="Genomic_DNA"/>
</dbReference>
<evidence type="ECO:0000256" key="1">
    <source>
        <dbReference type="SAM" id="MobiDB-lite"/>
    </source>
</evidence>
<dbReference type="GO" id="GO:0016020">
    <property type="term" value="C:membrane"/>
    <property type="evidence" value="ECO:0007669"/>
    <property type="project" value="TreeGrafter"/>
</dbReference>
<comment type="caution">
    <text evidence="3">The sequence shown here is derived from an EMBL/GenBank/DDBJ whole genome shotgun (WGS) entry which is preliminary data.</text>
</comment>
<feature type="region of interest" description="Disordered" evidence="1">
    <location>
        <begin position="1"/>
        <end position="37"/>
    </location>
</feature>
<proteinExistence type="predicted"/>
<dbReference type="SUPFAM" id="SSF110004">
    <property type="entry name" value="Glycolipid transfer protein, GLTP"/>
    <property type="match status" value="1"/>
</dbReference>
<evidence type="ECO:0000313" key="4">
    <source>
        <dbReference type="Proteomes" id="UP000785679"/>
    </source>
</evidence>
<dbReference type="Pfam" id="PF08718">
    <property type="entry name" value="GLTP"/>
    <property type="match status" value="1"/>
</dbReference>
<feature type="compositionally biased region" description="Acidic residues" evidence="1">
    <location>
        <begin position="24"/>
        <end position="37"/>
    </location>
</feature>
<dbReference type="OrthoDB" id="116883at2759"/>
<dbReference type="Gene3D" id="1.10.3520.10">
    <property type="entry name" value="Glycolipid transfer protein"/>
    <property type="match status" value="1"/>
</dbReference>
<dbReference type="PANTHER" id="PTHR10219">
    <property type="entry name" value="GLYCOLIPID TRANSFER PROTEIN-RELATED"/>
    <property type="match status" value="1"/>
</dbReference>
<feature type="compositionally biased region" description="Basic and acidic residues" evidence="1">
    <location>
        <begin position="8"/>
        <end position="17"/>
    </location>
</feature>
<dbReference type="GO" id="GO:1902387">
    <property type="term" value="F:ceramide 1-phosphate binding"/>
    <property type="evidence" value="ECO:0007669"/>
    <property type="project" value="TreeGrafter"/>
</dbReference>
<evidence type="ECO:0000259" key="2">
    <source>
        <dbReference type="Pfam" id="PF08718"/>
    </source>
</evidence>
<dbReference type="InterPro" id="IPR014830">
    <property type="entry name" value="Glycolipid_transfer_prot_dom"/>
</dbReference>
<dbReference type="InterPro" id="IPR036497">
    <property type="entry name" value="GLTP_sf"/>
</dbReference>
<name>A0A8J8NCR6_HALGN</name>
<dbReference type="AlphaFoldDB" id="A0A8J8NCR6"/>
<reference evidence="3" key="1">
    <citation type="submission" date="2019-06" db="EMBL/GenBank/DDBJ databases">
        <authorList>
            <person name="Zheng W."/>
        </authorList>
    </citation>
    <scope>NUCLEOTIDE SEQUENCE</scope>
    <source>
        <strain evidence="3">QDHG01</strain>
    </source>
</reference>